<feature type="transmembrane region" description="Helical" evidence="1">
    <location>
        <begin position="33"/>
        <end position="59"/>
    </location>
</feature>
<reference evidence="2 3" key="1">
    <citation type="journal article" date="2015" name="Stand. Genomic Sci.">
        <title>Genomic Encyclopedia of Bacterial and Archaeal Type Strains, Phase III: the genomes of soil and plant-associated and newly described type strains.</title>
        <authorList>
            <person name="Whitman W.B."/>
            <person name="Woyke T."/>
            <person name="Klenk H.P."/>
            <person name="Zhou Y."/>
            <person name="Lilburn T.G."/>
            <person name="Beck B.J."/>
            <person name="De Vos P."/>
            <person name="Vandamme P."/>
            <person name="Eisen J.A."/>
            <person name="Garrity G."/>
            <person name="Hugenholtz P."/>
            <person name="Kyrpides N.C."/>
        </authorList>
    </citation>
    <scope>NUCLEOTIDE SEQUENCE [LARGE SCALE GENOMIC DNA]</scope>
    <source>
        <strain evidence="2 3">CGMCC 1.10948</strain>
    </source>
</reference>
<dbReference type="Proteomes" id="UP000316291">
    <property type="component" value="Unassembled WGS sequence"/>
</dbReference>
<dbReference type="RefSeq" id="WP_018646339.1">
    <property type="nucleotide sequence ID" value="NZ_VLLA01000018.1"/>
</dbReference>
<evidence type="ECO:0000256" key="1">
    <source>
        <dbReference type="SAM" id="Phobius"/>
    </source>
</evidence>
<evidence type="ECO:0000313" key="3">
    <source>
        <dbReference type="Proteomes" id="UP000316291"/>
    </source>
</evidence>
<proteinExistence type="predicted"/>
<keyword evidence="3" id="KW-1185">Reference proteome</keyword>
<evidence type="ECO:0000313" key="2">
    <source>
        <dbReference type="EMBL" id="TWI64160.1"/>
    </source>
</evidence>
<keyword evidence="1" id="KW-1133">Transmembrane helix</keyword>
<gene>
    <name evidence="2" type="ORF">IQ16_06035</name>
</gene>
<comment type="caution">
    <text evidence="2">The sequence shown here is derived from an EMBL/GenBank/DDBJ whole genome shotgun (WGS) entry which is preliminary data.</text>
</comment>
<name>A0A562R6V6_9BRAD</name>
<dbReference type="AlphaFoldDB" id="A0A562R6V6"/>
<protein>
    <submittedName>
        <fullName evidence="2">Uncharacterized protein</fullName>
    </submittedName>
</protein>
<keyword evidence="1" id="KW-0812">Transmembrane</keyword>
<sequence length="61" mass="6761">MFLIDALLVLAMLFFLLLPVTDRRTVHMRLCAFFALLAVFAVSIAHTPIVPVQLAGIVLTH</sequence>
<accession>A0A562R6V6</accession>
<dbReference type="EMBL" id="VLLA01000018">
    <property type="protein sequence ID" value="TWI64160.1"/>
    <property type="molecule type" value="Genomic_DNA"/>
</dbReference>
<keyword evidence="1" id="KW-0472">Membrane</keyword>
<organism evidence="2 3">
    <name type="scientific">Bradyrhizobium huanghuaihaiense</name>
    <dbReference type="NCBI Taxonomy" id="990078"/>
    <lineage>
        <taxon>Bacteria</taxon>
        <taxon>Pseudomonadati</taxon>
        <taxon>Pseudomonadota</taxon>
        <taxon>Alphaproteobacteria</taxon>
        <taxon>Hyphomicrobiales</taxon>
        <taxon>Nitrobacteraceae</taxon>
        <taxon>Bradyrhizobium</taxon>
    </lineage>
</organism>